<dbReference type="AlphaFoldDB" id="A0A839QUQ3"/>
<proteinExistence type="predicted"/>
<dbReference type="Pfam" id="PF02566">
    <property type="entry name" value="OsmC"/>
    <property type="match status" value="1"/>
</dbReference>
<gene>
    <name evidence="1" type="ORF">FHX50_000758</name>
</gene>
<dbReference type="InterPro" id="IPR036102">
    <property type="entry name" value="OsmC/Ohrsf"/>
</dbReference>
<dbReference type="Proteomes" id="UP000568050">
    <property type="component" value="Unassembled WGS sequence"/>
</dbReference>
<dbReference type="InterPro" id="IPR015946">
    <property type="entry name" value="KH_dom-like_a/b"/>
</dbReference>
<name>A0A839QUQ3_9MICO</name>
<dbReference type="RefSeq" id="WP_183374632.1">
    <property type="nucleotide sequence ID" value="NZ_CBCSFZ010000007.1"/>
</dbReference>
<organism evidence="1 2">
    <name type="scientific">Helcobacillus massiliensis</name>
    <dbReference type="NCBI Taxonomy" id="521392"/>
    <lineage>
        <taxon>Bacteria</taxon>
        <taxon>Bacillati</taxon>
        <taxon>Actinomycetota</taxon>
        <taxon>Actinomycetes</taxon>
        <taxon>Micrococcales</taxon>
        <taxon>Dermabacteraceae</taxon>
        <taxon>Helcobacillus</taxon>
    </lineage>
</organism>
<protein>
    <submittedName>
        <fullName evidence="1">Putative OsmC-like protein</fullName>
    </submittedName>
</protein>
<evidence type="ECO:0000313" key="1">
    <source>
        <dbReference type="EMBL" id="MBB3022510.1"/>
    </source>
</evidence>
<dbReference type="Gene3D" id="3.30.300.20">
    <property type="match status" value="1"/>
</dbReference>
<dbReference type="SUPFAM" id="SSF82784">
    <property type="entry name" value="OsmC-like"/>
    <property type="match status" value="1"/>
</dbReference>
<evidence type="ECO:0000313" key="2">
    <source>
        <dbReference type="Proteomes" id="UP000568050"/>
    </source>
</evidence>
<accession>A0A839QUQ3</accession>
<dbReference type="InterPro" id="IPR003718">
    <property type="entry name" value="OsmC/Ohr_fam"/>
</dbReference>
<reference evidence="1 2" key="1">
    <citation type="submission" date="2020-08" db="EMBL/GenBank/DDBJ databases">
        <title>Sequencing the genomes of 1000 actinobacteria strains.</title>
        <authorList>
            <person name="Klenk H.-P."/>
        </authorList>
    </citation>
    <scope>NUCLEOTIDE SEQUENCE [LARGE SCALE GENOMIC DNA]</scope>
    <source>
        <strain evidence="1 2">DSM 23040</strain>
    </source>
</reference>
<dbReference type="EMBL" id="JACHWP010000001">
    <property type="protein sequence ID" value="MBB3022510.1"/>
    <property type="molecule type" value="Genomic_DNA"/>
</dbReference>
<comment type="caution">
    <text evidence="1">The sequence shown here is derived from an EMBL/GenBank/DDBJ whole genome shotgun (WGS) entry which is preliminary data.</text>
</comment>
<keyword evidence="2" id="KW-1185">Reference proteome</keyword>
<sequence length="156" mass="17092">MSVKSPREFPRDNAPEGTDVWVERTAERELTGFNVRGVSIPIGRGEGRITPGELLKLSLIGCAGMTMDNSAAHRLGEDFALRITARATSDEKENRYLDIAEEIELDLSGLTEDEQARLTDLLSKVIGRGCTVERTVTADPAIRHTIINAAEKDQNA</sequence>